<reference evidence="1" key="1">
    <citation type="submission" date="2014-11" db="EMBL/GenBank/DDBJ databases">
        <authorList>
            <person name="Amaro Gonzalez C."/>
        </authorList>
    </citation>
    <scope>NUCLEOTIDE SEQUENCE</scope>
</reference>
<protein>
    <submittedName>
        <fullName evidence="1">Uncharacterized protein</fullName>
    </submittedName>
</protein>
<dbReference type="AlphaFoldDB" id="A0A0E9VAV7"/>
<reference evidence="1" key="2">
    <citation type="journal article" date="2015" name="Fish Shellfish Immunol.">
        <title>Early steps in the European eel (Anguilla anguilla)-Vibrio vulnificus interaction in the gills: Role of the RtxA13 toxin.</title>
        <authorList>
            <person name="Callol A."/>
            <person name="Pajuelo D."/>
            <person name="Ebbesson L."/>
            <person name="Teles M."/>
            <person name="MacKenzie S."/>
            <person name="Amaro C."/>
        </authorList>
    </citation>
    <scope>NUCLEOTIDE SEQUENCE</scope>
</reference>
<accession>A0A0E9VAV7</accession>
<proteinExistence type="predicted"/>
<dbReference type="EMBL" id="GBXM01033972">
    <property type="protein sequence ID" value="JAH74605.1"/>
    <property type="molecule type" value="Transcribed_RNA"/>
</dbReference>
<name>A0A0E9VAV7_ANGAN</name>
<organism evidence="1">
    <name type="scientific">Anguilla anguilla</name>
    <name type="common">European freshwater eel</name>
    <name type="synonym">Muraena anguilla</name>
    <dbReference type="NCBI Taxonomy" id="7936"/>
    <lineage>
        <taxon>Eukaryota</taxon>
        <taxon>Metazoa</taxon>
        <taxon>Chordata</taxon>
        <taxon>Craniata</taxon>
        <taxon>Vertebrata</taxon>
        <taxon>Euteleostomi</taxon>
        <taxon>Actinopterygii</taxon>
        <taxon>Neopterygii</taxon>
        <taxon>Teleostei</taxon>
        <taxon>Anguilliformes</taxon>
        <taxon>Anguillidae</taxon>
        <taxon>Anguilla</taxon>
    </lineage>
</organism>
<sequence length="54" mass="6125">MSQLNGSCNQRSYNRNILFILRINVKIKIHSHFGNLNHFATSGLRSMPKMAAPP</sequence>
<evidence type="ECO:0000313" key="1">
    <source>
        <dbReference type="EMBL" id="JAH74605.1"/>
    </source>
</evidence>